<comment type="function">
    <text evidence="6">Part of the outer membrane protein assembly complex, which is involved in assembly and insertion of beta-barrel proteins into the outer membrane.</text>
</comment>
<feature type="domain" description="Outer membrane lipoprotein BamD-like" evidence="7">
    <location>
        <begin position="26"/>
        <end position="231"/>
    </location>
</feature>
<dbReference type="Pfam" id="PF13525">
    <property type="entry name" value="YfiO"/>
    <property type="match status" value="1"/>
</dbReference>
<dbReference type="CDD" id="cd15830">
    <property type="entry name" value="BamD"/>
    <property type="match status" value="1"/>
</dbReference>
<dbReference type="PANTHER" id="PTHR37423">
    <property type="entry name" value="SOLUBLE LYTIC MUREIN TRANSGLYCOSYLASE-RELATED"/>
    <property type="match status" value="1"/>
</dbReference>
<name>A0ABW8NEK1_9GAMM</name>
<accession>A0ABW8NEK1</accession>
<evidence type="ECO:0000256" key="2">
    <source>
        <dbReference type="ARBA" id="ARBA00023136"/>
    </source>
</evidence>
<gene>
    <name evidence="6" type="primary">bamD</name>
    <name evidence="8" type="ORF">WG929_03060</name>
</gene>
<dbReference type="InterPro" id="IPR039565">
    <property type="entry name" value="BamD-like"/>
</dbReference>
<keyword evidence="3 6" id="KW-0564">Palmitate</keyword>
<comment type="similarity">
    <text evidence="6">Belongs to the BamD family.</text>
</comment>
<dbReference type="InterPro" id="IPR017689">
    <property type="entry name" value="BamD"/>
</dbReference>
<dbReference type="EMBL" id="JBBKTX010000003">
    <property type="protein sequence ID" value="MFK4751381.1"/>
    <property type="molecule type" value="Genomic_DNA"/>
</dbReference>
<comment type="caution">
    <text evidence="8">The sequence shown here is derived from an EMBL/GenBank/DDBJ whole genome shotgun (WGS) entry which is preliminary data.</text>
</comment>
<comment type="subunit">
    <text evidence="6">Part of the Bam complex.</text>
</comment>
<dbReference type="InterPro" id="IPR011990">
    <property type="entry name" value="TPR-like_helical_dom_sf"/>
</dbReference>
<dbReference type="Gene3D" id="1.25.40.10">
    <property type="entry name" value="Tetratricopeptide repeat domain"/>
    <property type="match status" value="1"/>
</dbReference>
<keyword evidence="1 6" id="KW-0732">Signal</keyword>
<organism evidence="8 9">
    <name type="scientific">Oceanobacter antarcticus</name>
    <dbReference type="NCBI Taxonomy" id="3133425"/>
    <lineage>
        <taxon>Bacteria</taxon>
        <taxon>Pseudomonadati</taxon>
        <taxon>Pseudomonadota</taxon>
        <taxon>Gammaproteobacteria</taxon>
        <taxon>Oceanospirillales</taxon>
        <taxon>Oceanospirillaceae</taxon>
        <taxon>Oceanobacter</taxon>
    </lineage>
</organism>
<keyword evidence="5 6" id="KW-0449">Lipoprotein</keyword>
<sequence length="273" mass="31451">MTCRWLLILLSVLMVACSGNPDKPKEQTEQQLYKEARTALDKNSNVIAIEKLKALESQYPFGEYAEQAQLELIYAYFKTSDLETALEASERFIRLHPLHEQIDYAYYIRALTTYEMGFSMVERRFSDDVAKRDPTPLRDAFQYFSELLTRFPDSPYTADSRARMLYLRERLASYEIGVARYYMKRHAFMAAANRANKVVSEYPGTAAVADGLVMMTEAYQELSMTAEANDALALLKYNFPQHPQLRNGEFKNSGLAQTDRRSWLEILSFGLSK</sequence>
<dbReference type="PROSITE" id="PS51257">
    <property type="entry name" value="PROKAR_LIPOPROTEIN"/>
    <property type="match status" value="1"/>
</dbReference>
<keyword evidence="2 6" id="KW-0472">Membrane</keyword>
<evidence type="ECO:0000256" key="1">
    <source>
        <dbReference type="ARBA" id="ARBA00022729"/>
    </source>
</evidence>
<dbReference type="Proteomes" id="UP001620597">
    <property type="component" value="Unassembled WGS sequence"/>
</dbReference>
<evidence type="ECO:0000256" key="6">
    <source>
        <dbReference type="HAMAP-Rule" id="MF_00922"/>
    </source>
</evidence>
<proteinExistence type="inferred from homology"/>
<evidence type="ECO:0000256" key="4">
    <source>
        <dbReference type="ARBA" id="ARBA00023237"/>
    </source>
</evidence>
<evidence type="ECO:0000313" key="8">
    <source>
        <dbReference type="EMBL" id="MFK4751381.1"/>
    </source>
</evidence>
<keyword evidence="4 6" id="KW-0998">Cell outer membrane</keyword>
<comment type="subcellular location">
    <subcellularLocation>
        <location evidence="6">Cell outer membrane</location>
        <topology evidence="6">Lipid-anchor</topology>
    </subcellularLocation>
</comment>
<dbReference type="SUPFAM" id="SSF48452">
    <property type="entry name" value="TPR-like"/>
    <property type="match status" value="1"/>
</dbReference>
<evidence type="ECO:0000259" key="7">
    <source>
        <dbReference type="Pfam" id="PF13525"/>
    </source>
</evidence>
<evidence type="ECO:0000256" key="3">
    <source>
        <dbReference type="ARBA" id="ARBA00023139"/>
    </source>
</evidence>
<keyword evidence="9" id="KW-1185">Reference proteome</keyword>
<dbReference type="PANTHER" id="PTHR37423:SF1">
    <property type="entry name" value="OUTER MEMBRANE PROTEIN ASSEMBLY FACTOR BAMD"/>
    <property type="match status" value="1"/>
</dbReference>
<protein>
    <recommendedName>
        <fullName evidence="6">Outer membrane protein assembly factor BamD</fullName>
    </recommendedName>
</protein>
<dbReference type="NCBIfam" id="TIGR03302">
    <property type="entry name" value="OM_YfiO"/>
    <property type="match status" value="1"/>
</dbReference>
<evidence type="ECO:0000256" key="5">
    <source>
        <dbReference type="ARBA" id="ARBA00023288"/>
    </source>
</evidence>
<dbReference type="HAMAP" id="MF_00922">
    <property type="entry name" value="OM_assembly_BamD"/>
    <property type="match status" value="1"/>
</dbReference>
<evidence type="ECO:0000313" key="9">
    <source>
        <dbReference type="Proteomes" id="UP001620597"/>
    </source>
</evidence>
<dbReference type="RefSeq" id="WP_416204849.1">
    <property type="nucleotide sequence ID" value="NZ_JBBKTX010000003.1"/>
</dbReference>
<reference evidence="8 9" key="1">
    <citation type="submission" date="2024-03" db="EMBL/GenBank/DDBJ databases">
        <title>High-quality draft genome sequence of Oceanobacter sp. wDCs-4.</title>
        <authorList>
            <person name="Dong C."/>
        </authorList>
    </citation>
    <scope>NUCLEOTIDE SEQUENCE [LARGE SCALE GENOMIC DNA]</scope>
    <source>
        <strain evidence="9">wDCs-4</strain>
    </source>
</reference>